<dbReference type="Pfam" id="PF07687">
    <property type="entry name" value="M20_dimer"/>
    <property type="match status" value="1"/>
</dbReference>
<evidence type="ECO:0000313" key="6">
    <source>
        <dbReference type="Proteomes" id="UP001597186"/>
    </source>
</evidence>
<evidence type="ECO:0000256" key="2">
    <source>
        <dbReference type="ARBA" id="ARBA00022723"/>
    </source>
</evidence>
<feature type="domain" description="Peptidase M20 dimerisation" evidence="4">
    <location>
        <begin position="202"/>
        <end position="352"/>
    </location>
</feature>
<dbReference type="EMBL" id="JBHUDD010000044">
    <property type="protein sequence ID" value="MFD1509107.1"/>
    <property type="molecule type" value="Genomic_DNA"/>
</dbReference>
<dbReference type="NCBIfam" id="NF005478">
    <property type="entry name" value="PRK07079.1"/>
    <property type="match status" value="1"/>
</dbReference>
<proteinExistence type="predicted"/>
<dbReference type="Gene3D" id="3.30.70.360">
    <property type="match status" value="1"/>
</dbReference>
<dbReference type="InterPro" id="IPR002933">
    <property type="entry name" value="Peptidase_M20"/>
</dbReference>
<dbReference type="RefSeq" id="WP_379914309.1">
    <property type="nucleotide sequence ID" value="NZ_JBHUDD010000044.1"/>
</dbReference>
<dbReference type="PANTHER" id="PTHR43270">
    <property type="entry name" value="BETA-ALA-HIS DIPEPTIDASE"/>
    <property type="match status" value="1"/>
</dbReference>
<keyword evidence="6" id="KW-1185">Reference proteome</keyword>
<protein>
    <submittedName>
        <fullName evidence="5">M20 family metallopeptidase</fullName>
    </submittedName>
</protein>
<sequence>MSRDTAIDTITAYFDTGRFQSDLTGLVAFESESQNPDQAAELMRYLTEAMQPRLTAMGFACSIHENPDPRGGPLLIGERHEGDDLPTILTYGHGDVIRAQTDQWRDGLHPFQLVEEGDRLYGRGTADNKGQHLINIAALEAVLETRGTLGFNCRIVIEMSEETGSAGLPEFFTQHRDHLTADVLIASDGPRLQPDVPTMFMGSRGGVSFDLTLDLREGAHHSGNWGGLLADPAVILAQALATITDKRGQIRIAEWRPDSLTPTVRDALKGLPIDSTDGPAINTDWGEEDLTPVERAYGWNSFAILAMKSGVPEAPVNAISAHARATCQLRYVVGTDPEDILPALRRHLDAHGFQAVQIEPHDRGFFRATRLDPDHPWVSFVADSLTRSAGRAPHILPNLAGSLPNDSFADILGLPTVWVPHSYRGCSQHAPNEHVLKPVCRDALRLMAGLFWDLGEGRTPAKKPGKTAA</sequence>
<keyword evidence="1" id="KW-0645">Protease</keyword>
<comment type="caution">
    <text evidence="5">The sequence shown here is derived from an EMBL/GenBank/DDBJ whole genome shotgun (WGS) entry which is preliminary data.</text>
</comment>
<evidence type="ECO:0000259" key="4">
    <source>
        <dbReference type="Pfam" id="PF07687"/>
    </source>
</evidence>
<dbReference type="Gene3D" id="3.40.630.10">
    <property type="entry name" value="Zn peptidases"/>
    <property type="match status" value="1"/>
</dbReference>
<dbReference type="Pfam" id="PF01546">
    <property type="entry name" value="Peptidase_M20"/>
    <property type="match status" value="1"/>
</dbReference>
<evidence type="ECO:0000313" key="5">
    <source>
        <dbReference type="EMBL" id="MFD1509107.1"/>
    </source>
</evidence>
<dbReference type="InterPro" id="IPR011650">
    <property type="entry name" value="Peptidase_M20_dimer"/>
</dbReference>
<dbReference type="SUPFAM" id="SSF53187">
    <property type="entry name" value="Zn-dependent exopeptidases"/>
    <property type="match status" value="1"/>
</dbReference>
<dbReference type="PANTHER" id="PTHR43270:SF12">
    <property type="entry name" value="SUCCINYL-DIAMINOPIMELATE DESUCCINYLASE"/>
    <property type="match status" value="1"/>
</dbReference>
<evidence type="ECO:0000256" key="1">
    <source>
        <dbReference type="ARBA" id="ARBA00022670"/>
    </source>
</evidence>
<keyword evidence="2" id="KW-0479">Metal-binding</keyword>
<reference evidence="6" key="1">
    <citation type="journal article" date="2019" name="Int. J. Syst. Evol. Microbiol.">
        <title>The Global Catalogue of Microorganisms (GCM) 10K type strain sequencing project: providing services to taxonomists for standard genome sequencing and annotation.</title>
        <authorList>
            <consortium name="The Broad Institute Genomics Platform"/>
            <consortium name="The Broad Institute Genome Sequencing Center for Infectious Disease"/>
            <person name="Wu L."/>
            <person name="Ma J."/>
        </authorList>
    </citation>
    <scope>NUCLEOTIDE SEQUENCE [LARGE SCALE GENOMIC DNA]</scope>
    <source>
        <strain evidence="6">CGMCC 1.12477</strain>
    </source>
</reference>
<accession>A0ABW4ECN6</accession>
<organism evidence="5 6">
    <name type="scientific">Lacimonas salitolerans</name>
    <dbReference type="NCBI Taxonomy" id="1323750"/>
    <lineage>
        <taxon>Bacteria</taxon>
        <taxon>Pseudomonadati</taxon>
        <taxon>Pseudomonadota</taxon>
        <taxon>Alphaproteobacteria</taxon>
        <taxon>Rhodobacterales</taxon>
        <taxon>Paracoccaceae</taxon>
        <taxon>Lacimonas</taxon>
    </lineage>
</organism>
<gene>
    <name evidence="5" type="ORF">ACFTOW_06805</name>
</gene>
<name>A0ABW4ECN6_9RHOB</name>
<dbReference type="Proteomes" id="UP001597186">
    <property type="component" value="Unassembled WGS sequence"/>
</dbReference>
<keyword evidence="3" id="KW-0378">Hydrolase</keyword>
<evidence type="ECO:0000256" key="3">
    <source>
        <dbReference type="ARBA" id="ARBA00022801"/>
    </source>
</evidence>
<dbReference type="InterPro" id="IPR051458">
    <property type="entry name" value="Cyt/Met_Dipeptidase"/>
</dbReference>